<keyword evidence="12" id="KW-1185">Reference proteome</keyword>
<comment type="catalytic activity">
    <reaction evidence="7">
        <text>pyruvate + acetyl-CoA + H2O = (3R)-citramalate + CoA + H(+)</text>
        <dbReference type="Rhea" id="RHEA:19045"/>
        <dbReference type="ChEBI" id="CHEBI:15361"/>
        <dbReference type="ChEBI" id="CHEBI:15377"/>
        <dbReference type="ChEBI" id="CHEBI:15378"/>
        <dbReference type="ChEBI" id="CHEBI:30934"/>
        <dbReference type="ChEBI" id="CHEBI:57287"/>
        <dbReference type="ChEBI" id="CHEBI:57288"/>
        <dbReference type="EC" id="2.3.3.21"/>
    </reaction>
</comment>
<keyword evidence="11" id="KW-0012">Acyltransferase</keyword>
<dbReference type="EC" id="2.3.3.21" evidence="8"/>
<dbReference type="GO" id="GO:0003852">
    <property type="term" value="F:2-isopropylmalate synthase activity"/>
    <property type="evidence" value="ECO:0007669"/>
    <property type="project" value="InterPro"/>
</dbReference>
<dbReference type="SUPFAM" id="SSF51569">
    <property type="entry name" value="Aldolase"/>
    <property type="match status" value="1"/>
</dbReference>
<name>A0A9E6ZN28_ALIAG</name>
<dbReference type="EMBL" id="CP080467">
    <property type="protein sequence ID" value="UNO50791.1"/>
    <property type="molecule type" value="Genomic_DNA"/>
</dbReference>
<dbReference type="SMART" id="SM00917">
    <property type="entry name" value="LeuA_dimer"/>
    <property type="match status" value="1"/>
</dbReference>
<reference evidence="12" key="1">
    <citation type="journal article" date="2022" name="G3 (Bethesda)">
        <title>Unveiling the complete genome sequence of Alicyclobacillus acidoterrestris DSM 3922T, a taint-producing strain.</title>
        <authorList>
            <person name="Leonardo I.C."/>
            <person name="Barreto Crespo M.T."/>
            <person name="Gaspar F.B."/>
        </authorList>
    </citation>
    <scope>NUCLEOTIDE SEQUENCE [LARGE SCALE GENOMIC DNA]</scope>
    <source>
        <strain evidence="12">DSM 3922</strain>
    </source>
</reference>
<dbReference type="Pfam" id="PF00682">
    <property type="entry name" value="HMGL-like"/>
    <property type="match status" value="1"/>
</dbReference>
<keyword evidence="5 9" id="KW-0808">Transferase</keyword>
<dbReference type="InterPro" id="IPR000891">
    <property type="entry name" value="PYR_CT"/>
</dbReference>
<dbReference type="InterPro" id="IPR013709">
    <property type="entry name" value="2-isopropylmalate_synth_dimer"/>
</dbReference>
<evidence type="ECO:0000256" key="1">
    <source>
        <dbReference type="ARBA" id="ARBA00004743"/>
    </source>
</evidence>
<keyword evidence="3" id="KW-0028">Amino-acid biosynthesis</keyword>
<evidence type="ECO:0000313" key="12">
    <source>
        <dbReference type="Proteomes" id="UP000829401"/>
    </source>
</evidence>
<accession>A0A9E6ZN28</accession>
<dbReference type="Gene3D" id="1.10.238.260">
    <property type="match status" value="1"/>
</dbReference>
<keyword evidence="4" id="KW-0412">Isoleucine biosynthesis</keyword>
<dbReference type="PANTHER" id="PTHR43538">
    <property type="entry name" value="ALPHA-IPM SYNTHASE/HOMOCITRATE SYNTHASE"/>
    <property type="match status" value="1"/>
</dbReference>
<dbReference type="InterPro" id="IPR013785">
    <property type="entry name" value="Aldolase_TIM"/>
</dbReference>
<dbReference type="KEGG" id="aaco:K1I37_06685"/>
<evidence type="ECO:0000256" key="6">
    <source>
        <dbReference type="ARBA" id="ARBA00023304"/>
    </source>
</evidence>
<evidence type="ECO:0000259" key="10">
    <source>
        <dbReference type="PROSITE" id="PS50991"/>
    </source>
</evidence>
<evidence type="ECO:0000256" key="4">
    <source>
        <dbReference type="ARBA" id="ARBA00022624"/>
    </source>
</evidence>
<dbReference type="InterPro" id="IPR036230">
    <property type="entry name" value="LeuA_allosteric_dom_sf"/>
</dbReference>
<sequence>MERVMILDTTLRDGTQGEGISLTVADKLRIAKKLDELGIAYIEGGFPGANPKDQEFFESAKKKLHLKHAKLTAFGSTRRPGVAAETDEGLRVLLDSQAPVVTLVGKAWDFHVREALRVTLEENLQMISDSVAYLKRQGREVIFDAEHFFDGYRHNPDYALATLTAAADAGVDWVTLCDTNGGTLPHQISEIVRVVVATLSVPVGIHTHNDCELAVANSLTAVRNGVTMVHGTINGIGERCGNANLASVIPNLELKLEKRCLPSSDHLVHLTEIARFIGEIANLVPHSYQPFVGHSAFAHKGGIHVSAISRNPETYEHIRPELVGNTRRILVSELSGVSNLQHRAEEFGVDVRDRKEEMRQLLGEIKELEYQGYQFEGAEASQELLFLKRFGQYESFFDVAAMRVEATMLDDDAMHSEAIVKLLVGGQSVHTVAEGNGPVNALDSALRKALTPFYPIIETMHLTDYKVRVLDEKDATAAKVRVLIESTNGFDVWRTIGVSENVIEASWEALVDSVMYFLLRVVRKDGAAEVS</sequence>
<dbReference type="PROSITE" id="PS00815">
    <property type="entry name" value="AIPM_HOMOCIT_SYNTH_1"/>
    <property type="match status" value="1"/>
</dbReference>
<evidence type="ECO:0000256" key="5">
    <source>
        <dbReference type="ARBA" id="ARBA00022679"/>
    </source>
</evidence>
<feature type="domain" description="Pyruvate carboxyltransferase" evidence="10">
    <location>
        <begin position="4"/>
        <end position="271"/>
    </location>
</feature>
<dbReference type="GO" id="GO:0043714">
    <property type="term" value="F:(R)-citramalate synthase activity"/>
    <property type="evidence" value="ECO:0007669"/>
    <property type="project" value="UniProtKB-UniRule"/>
</dbReference>
<evidence type="ECO:0000256" key="7">
    <source>
        <dbReference type="ARBA" id="ARBA00048263"/>
    </source>
</evidence>
<evidence type="ECO:0000256" key="3">
    <source>
        <dbReference type="ARBA" id="ARBA00022605"/>
    </source>
</evidence>
<dbReference type="InterPro" id="IPR002034">
    <property type="entry name" value="AIPM/Hcit_synth_CS"/>
</dbReference>
<proteinExistence type="inferred from homology"/>
<dbReference type="GO" id="GO:0009097">
    <property type="term" value="P:isoleucine biosynthetic process"/>
    <property type="evidence" value="ECO:0007669"/>
    <property type="project" value="UniProtKB-UniRule"/>
</dbReference>
<dbReference type="Pfam" id="PF08502">
    <property type="entry name" value="LeuA_dimer"/>
    <property type="match status" value="1"/>
</dbReference>
<dbReference type="GO" id="GO:0009098">
    <property type="term" value="P:L-leucine biosynthetic process"/>
    <property type="evidence" value="ECO:0007669"/>
    <property type="project" value="InterPro"/>
</dbReference>
<dbReference type="NCBIfam" id="TIGR00977">
    <property type="entry name" value="citramal_synth"/>
    <property type="match status" value="1"/>
</dbReference>
<evidence type="ECO:0000256" key="2">
    <source>
        <dbReference type="ARBA" id="ARBA00006154"/>
    </source>
</evidence>
<evidence type="ECO:0000313" key="11">
    <source>
        <dbReference type="EMBL" id="UNO50791.1"/>
    </source>
</evidence>
<dbReference type="InterPro" id="IPR005675">
    <property type="entry name" value="Citramal_synthase"/>
</dbReference>
<dbReference type="Proteomes" id="UP000829401">
    <property type="component" value="Chromosome"/>
</dbReference>
<keyword evidence="6" id="KW-0100">Branched-chain amino acid biosynthesis</keyword>
<evidence type="ECO:0000256" key="9">
    <source>
        <dbReference type="RuleBase" id="RU003523"/>
    </source>
</evidence>
<dbReference type="SUPFAM" id="SSF110921">
    <property type="entry name" value="2-isopropylmalate synthase LeuA, allosteric (dimerisation) domain"/>
    <property type="match status" value="1"/>
</dbReference>
<dbReference type="Pfam" id="PF22617">
    <property type="entry name" value="HCS_D2"/>
    <property type="match status" value="1"/>
</dbReference>
<dbReference type="OrthoDB" id="9804858at2"/>
<protein>
    <recommendedName>
        <fullName evidence="8">Citramalate synthase</fullName>
        <ecNumber evidence="8">2.3.3.21</ecNumber>
    </recommendedName>
</protein>
<gene>
    <name evidence="11" type="primary">cimA</name>
    <name evidence="11" type="ORF">K1I37_06685</name>
</gene>
<dbReference type="RefSeq" id="WP_040440908.1">
    <property type="nucleotide sequence ID" value="NZ_AURB01000057.1"/>
</dbReference>
<dbReference type="Gene3D" id="3.30.160.270">
    <property type="match status" value="1"/>
</dbReference>
<dbReference type="Gene3D" id="3.20.20.70">
    <property type="entry name" value="Aldolase class I"/>
    <property type="match status" value="1"/>
</dbReference>
<dbReference type="AlphaFoldDB" id="A0A9E6ZN28"/>
<dbReference type="PROSITE" id="PS50991">
    <property type="entry name" value="PYR_CT"/>
    <property type="match status" value="1"/>
</dbReference>
<comment type="similarity">
    <text evidence="2 9">Belongs to the alpha-IPM synthase/homocitrate synthase family.</text>
</comment>
<evidence type="ECO:0000256" key="8">
    <source>
        <dbReference type="NCBIfam" id="TIGR00977"/>
    </source>
</evidence>
<comment type="pathway">
    <text evidence="1">Amino-acid biosynthesis; L-isoleucine biosynthesis; 2-oxobutanoate from pyruvate: step 1/3.</text>
</comment>
<dbReference type="PANTHER" id="PTHR43538:SF1">
    <property type="entry name" value="(R)-CITRAMALATE SYNTHASE"/>
    <property type="match status" value="1"/>
</dbReference>
<organism evidence="11 12">
    <name type="scientific">Alicyclobacillus acidoterrestris (strain ATCC 49025 / DSM 3922 / CIP 106132 / NCIMB 13137 / GD3B)</name>
    <dbReference type="NCBI Taxonomy" id="1356854"/>
    <lineage>
        <taxon>Bacteria</taxon>
        <taxon>Bacillati</taxon>
        <taxon>Bacillota</taxon>
        <taxon>Bacilli</taxon>
        <taxon>Bacillales</taxon>
        <taxon>Alicyclobacillaceae</taxon>
        <taxon>Alicyclobacillus</taxon>
    </lineage>
</organism>
<dbReference type="InterPro" id="IPR054691">
    <property type="entry name" value="LeuA/HCS_post-cat"/>
</dbReference>
<dbReference type="CDD" id="cd07941">
    <property type="entry name" value="DRE_TIM_LeuA3"/>
    <property type="match status" value="1"/>
</dbReference>